<dbReference type="Pfam" id="PF01979">
    <property type="entry name" value="Amidohydro_1"/>
    <property type="match status" value="1"/>
</dbReference>
<dbReference type="EC" id="3.5.4.32" evidence="3"/>
<accession>A0A6J5H2Y4</accession>
<keyword evidence="4" id="KW-1185">Reference proteome</keyword>
<protein>
    <submittedName>
        <fullName evidence="3">8-oxoguanine deaminase</fullName>
        <ecNumber evidence="3">3.5.4.32</ecNumber>
    </submittedName>
</protein>
<keyword evidence="3" id="KW-0378">Hydrolase</keyword>
<dbReference type="Gene3D" id="3.20.20.140">
    <property type="entry name" value="Metal-dependent hydrolases"/>
    <property type="match status" value="1"/>
</dbReference>
<reference evidence="3 4" key="1">
    <citation type="submission" date="2020-04" db="EMBL/GenBank/DDBJ databases">
        <authorList>
            <person name="De Canck E."/>
        </authorList>
    </citation>
    <scope>NUCLEOTIDE SEQUENCE [LARGE SCALE GENOMIC DNA]</scope>
    <source>
        <strain evidence="3 4">LMG 27177</strain>
    </source>
</reference>
<dbReference type="NCBIfam" id="NF006056">
    <property type="entry name" value="PRK08204.1"/>
    <property type="match status" value="1"/>
</dbReference>
<comment type="similarity">
    <text evidence="1">Belongs to the metallo-dependent hydrolases superfamily. ATZ/TRZ family.</text>
</comment>
<evidence type="ECO:0000313" key="3">
    <source>
        <dbReference type="EMBL" id="CAB3810726.1"/>
    </source>
</evidence>
<dbReference type="PANTHER" id="PTHR43794:SF5">
    <property type="entry name" value="CHLOROHYDROLASE FAMILY PROTEIN"/>
    <property type="match status" value="1"/>
</dbReference>
<name>A0A6J5H2Y4_9BURK</name>
<gene>
    <name evidence="3" type="ORF">LMG27177_07416</name>
</gene>
<evidence type="ECO:0000313" key="4">
    <source>
        <dbReference type="Proteomes" id="UP000494252"/>
    </source>
</evidence>
<proteinExistence type="inferred from homology"/>
<dbReference type="Gene3D" id="2.30.40.10">
    <property type="entry name" value="Urease, subunit C, domain 1"/>
    <property type="match status" value="1"/>
</dbReference>
<dbReference type="InterPro" id="IPR006680">
    <property type="entry name" value="Amidohydro-rel"/>
</dbReference>
<dbReference type="SUPFAM" id="SSF51338">
    <property type="entry name" value="Composite domain of metallo-dependent hydrolases"/>
    <property type="match status" value="1"/>
</dbReference>
<sequence length="462" mass="49247">MQRKLIKGGHVISMDPRIGTGGLDVLVKGTRIEEIGAGLSADDAEIVDASDCIVIPGLVNAHMHTWQTALRGLASNWTLPQYFRSVHAGLATLFTPDDIYIGTLVGALNQLNSGTTTLGDWCHNNPTPAHTDRAVDGLLESGIRSVFFHGSPKPDPRPGQKHFSEIPHARSEVERLLSERLGSRGELVTLGMAILGPHYSTYEVSVHDFKLARELELVASMHCAGLDPKTPDGWERLAQAGLLDSRTNVVHGNNLTDAQLQMMLGCGVTFSLAPETEMQQGHGHPITGRLRDAGCGPSLGADLESCVAGDMFTVARVALASQRALDNAASKASQGSLPPTSTLSCDDALAWITLRGAEALGLAEEIGSLTPGKQADIVLVRADAMNMRPLHDPVAALIMQANTSNIETVLVAGEYRKRAGELNYEALVSRLQELEASGARIGSGLNQLLASQWSTPNTPLSF</sequence>
<dbReference type="EMBL" id="CADIKI010000042">
    <property type="protein sequence ID" value="CAB3810726.1"/>
    <property type="molecule type" value="Genomic_DNA"/>
</dbReference>
<evidence type="ECO:0000259" key="2">
    <source>
        <dbReference type="Pfam" id="PF01979"/>
    </source>
</evidence>
<dbReference type="SUPFAM" id="SSF51556">
    <property type="entry name" value="Metallo-dependent hydrolases"/>
    <property type="match status" value="1"/>
</dbReference>
<feature type="domain" description="Amidohydrolase-related" evidence="2">
    <location>
        <begin position="53"/>
        <end position="414"/>
    </location>
</feature>
<dbReference type="Proteomes" id="UP000494252">
    <property type="component" value="Unassembled WGS sequence"/>
</dbReference>
<organism evidence="3 4">
    <name type="scientific">Paraburkholderia fynbosensis</name>
    <dbReference type="NCBI Taxonomy" id="1200993"/>
    <lineage>
        <taxon>Bacteria</taxon>
        <taxon>Pseudomonadati</taxon>
        <taxon>Pseudomonadota</taxon>
        <taxon>Betaproteobacteria</taxon>
        <taxon>Burkholderiales</taxon>
        <taxon>Burkholderiaceae</taxon>
        <taxon>Paraburkholderia</taxon>
    </lineage>
</organism>
<dbReference type="AlphaFoldDB" id="A0A6J5H2Y4"/>
<dbReference type="GO" id="GO:0102127">
    <property type="term" value="F:8-oxoguanine deaminase activity"/>
    <property type="evidence" value="ECO:0007669"/>
    <property type="project" value="UniProtKB-EC"/>
</dbReference>
<dbReference type="InterPro" id="IPR011059">
    <property type="entry name" value="Metal-dep_hydrolase_composite"/>
</dbReference>
<dbReference type="RefSeq" id="WP_175166332.1">
    <property type="nucleotide sequence ID" value="NZ_CADIKI010000042.1"/>
</dbReference>
<evidence type="ECO:0000256" key="1">
    <source>
        <dbReference type="ARBA" id="ARBA00006745"/>
    </source>
</evidence>
<dbReference type="PANTHER" id="PTHR43794">
    <property type="entry name" value="AMINOHYDROLASE SSNA-RELATED"/>
    <property type="match status" value="1"/>
</dbReference>
<dbReference type="InterPro" id="IPR050287">
    <property type="entry name" value="MTA/SAH_deaminase"/>
</dbReference>
<dbReference type="InterPro" id="IPR032466">
    <property type="entry name" value="Metal_Hydrolase"/>
</dbReference>